<organism evidence="1 2">
    <name type="scientific">Steinernema carpocapsae</name>
    <name type="common">Entomopathogenic nematode</name>
    <dbReference type="NCBI Taxonomy" id="34508"/>
    <lineage>
        <taxon>Eukaryota</taxon>
        <taxon>Metazoa</taxon>
        <taxon>Ecdysozoa</taxon>
        <taxon>Nematoda</taxon>
        <taxon>Chromadorea</taxon>
        <taxon>Rhabditida</taxon>
        <taxon>Tylenchina</taxon>
        <taxon>Panagrolaimomorpha</taxon>
        <taxon>Strongyloidoidea</taxon>
        <taxon>Steinernematidae</taxon>
        <taxon>Steinernema</taxon>
    </lineage>
</organism>
<proteinExistence type="predicted"/>
<dbReference type="EMBL" id="AZBU02000010">
    <property type="protein sequence ID" value="TKR62269.1"/>
    <property type="molecule type" value="Genomic_DNA"/>
</dbReference>
<evidence type="ECO:0000313" key="2">
    <source>
        <dbReference type="Proteomes" id="UP000298663"/>
    </source>
</evidence>
<comment type="caution">
    <text evidence="1">The sequence shown here is derived from an EMBL/GenBank/DDBJ whole genome shotgun (WGS) entry which is preliminary data.</text>
</comment>
<reference evidence="1 2" key="1">
    <citation type="journal article" date="2015" name="Genome Biol.">
        <title>Comparative genomics of Steinernema reveals deeply conserved gene regulatory networks.</title>
        <authorList>
            <person name="Dillman A.R."/>
            <person name="Macchietto M."/>
            <person name="Porter C.F."/>
            <person name="Rogers A."/>
            <person name="Williams B."/>
            <person name="Antoshechkin I."/>
            <person name="Lee M.M."/>
            <person name="Goodwin Z."/>
            <person name="Lu X."/>
            <person name="Lewis E.E."/>
            <person name="Goodrich-Blair H."/>
            <person name="Stock S.P."/>
            <person name="Adams B.J."/>
            <person name="Sternberg P.W."/>
            <person name="Mortazavi A."/>
        </authorList>
    </citation>
    <scope>NUCLEOTIDE SEQUENCE [LARGE SCALE GENOMIC DNA]</scope>
    <source>
        <strain evidence="1 2">ALL</strain>
    </source>
</reference>
<dbReference type="Proteomes" id="UP000298663">
    <property type="component" value="Unassembled WGS sequence"/>
</dbReference>
<protein>
    <submittedName>
        <fullName evidence="1">Uncharacterized protein</fullName>
    </submittedName>
</protein>
<evidence type="ECO:0000313" key="1">
    <source>
        <dbReference type="EMBL" id="TKR62269.1"/>
    </source>
</evidence>
<sequence>MLFVSETDQLFFTNELEMTPLCLTIERWTGGVWPDIFSAHPVVLRLRFVALSRVASDEDCFERRWKDTRKKF</sequence>
<name>A0A4U5M0T4_STECR</name>
<gene>
    <name evidence="1" type="ORF">L596_026256</name>
</gene>
<dbReference type="AlphaFoldDB" id="A0A4U5M0T4"/>
<keyword evidence="2" id="KW-1185">Reference proteome</keyword>
<accession>A0A4U5M0T4</accession>
<reference evidence="1 2" key="2">
    <citation type="journal article" date="2019" name="G3 (Bethesda)">
        <title>Hybrid Assembly of the Genome of the Entomopathogenic Nematode Steinernema carpocapsae Identifies the X-Chromosome.</title>
        <authorList>
            <person name="Serra L."/>
            <person name="Macchietto M."/>
            <person name="Macias-Munoz A."/>
            <person name="McGill C.J."/>
            <person name="Rodriguez I.M."/>
            <person name="Rodriguez B."/>
            <person name="Murad R."/>
            <person name="Mortazavi A."/>
        </authorList>
    </citation>
    <scope>NUCLEOTIDE SEQUENCE [LARGE SCALE GENOMIC DNA]</scope>
    <source>
        <strain evidence="1 2">ALL</strain>
    </source>
</reference>